<dbReference type="PANTHER" id="PTHR36766:SF63">
    <property type="entry name" value="NB-ARC DOMAIN-CONTAINING PROTEIN"/>
    <property type="match status" value="1"/>
</dbReference>
<dbReference type="InterPro" id="IPR032675">
    <property type="entry name" value="LRR_dom_sf"/>
</dbReference>
<dbReference type="EMBL" id="LS480641">
    <property type="protein sequence ID" value="SPT16377.1"/>
    <property type="molecule type" value="Genomic_DNA"/>
</dbReference>
<dbReference type="SMART" id="SM00367">
    <property type="entry name" value="LRR_CC"/>
    <property type="match status" value="3"/>
</dbReference>
<organism evidence="1 2">
    <name type="scientific">Triticum aestivum</name>
    <name type="common">Wheat</name>
    <dbReference type="NCBI Taxonomy" id="4565"/>
    <lineage>
        <taxon>Eukaryota</taxon>
        <taxon>Viridiplantae</taxon>
        <taxon>Streptophyta</taxon>
        <taxon>Embryophyta</taxon>
        <taxon>Tracheophyta</taxon>
        <taxon>Spermatophyta</taxon>
        <taxon>Magnoliopsida</taxon>
        <taxon>Liliopsida</taxon>
        <taxon>Poales</taxon>
        <taxon>Poaceae</taxon>
        <taxon>BOP clade</taxon>
        <taxon>Pooideae</taxon>
        <taxon>Triticodae</taxon>
        <taxon>Triticeae</taxon>
        <taxon>Triticinae</taxon>
        <taxon>Triticum</taxon>
    </lineage>
</organism>
<dbReference type="AlphaFoldDB" id="A0A7H4LCN9"/>
<dbReference type="InterPro" id="IPR006553">
    <property type="entry name" value="Leu-rich_rpt_Cys-con_subtyp"/>
</dbReference>
<accession>A0A7H4LCN9</accession>
<evidence type="ECO:0000313" key="1">
    <source>
        <dbReference type="EMBL" id="SPT16377.1"/>
    </source>
</evidence>
<name>A0A7H4LCN9_WHEAT</name>
<dbReference type="SUPFAM" id="SSF52047">
    <property type="entry name" value="RNI-like"/>
    <property type="match status" value="2"/>
</dbReference>
<proteinExistence type="predicted"/>
<dbReference type="Gene3D" id="3.80.10.10">
    <property type="entry name" value="Ribonuclease Inhibitor"/>
    <property type="match status" value="2"/>
</dbReference>
<sequence>MPKLEEVSVPSLEELVLVKMPKLERCSCLSLRELNSCLRVLKIINCIALKVFDLFGNGHKLNIEQKSWLPRIWELIIHNCPLLLVPHPLPSSSIISRISMIGALKFPIMNLRSCGSLAIGEDTEAYVHSEDDEYGSDEDSFEELSDELLALDGKILAFHNLRFLTELIIDYCKSLTSISLKGLSQLVSLETLRIKNCPGLSGFDVPPEHNHEDLTVANYNTLPSLKYLKIWSCGIAWDWLSMILQHAPALTALDLWNCPKLESLRLNYCAALEKLRVSMCRSLGTLDVLQTRSLKLHFCTALEDLSICRAAVCVLEGSQSLRKLRLHDSHYLESLKLHSCTALEELDIRSCTSLCTLEGFQSLGSLRRLYLRDCPGLHSFLEGLPEQDCPRLEFLHISGFSFLATPFCKQLTSLQRLVFCGLDGEKTEEGLTDEQERGLLLLGSLTELEFETYAHLEYLPASLHRLRSLQVLEISFCPSISGLPDLPPSLEELRIFHGSEELEHQSISRASSKLKVKI</sequence>
<evidence type="ECO:0000313" key="2">
    <source>
        <dbReference type="Proteomes" id="UP000280104"/>
    </source>
</evidence>
<protein>
    <submittedName>
        <fullName evidence="1">Uncharacterized protein</fullName>
    </submittedName>
</protein>
<dbReference type="Proteomes" id="UP000280104">
    <property type="component" value="Chromosome II"/>
</dbReference>
<gene>
    <name evidence="1" type="ORF">CAMPLR22A2D_LOCUS973</name>
</gene>
<dbReference type="PANTHER" id="PTHR36766">
    <property type="entry name" value="PLANT BROAD-SPECTRUM MILDEW RESISTANCE PROTEIN RPW8"/>
    <property type="match status" value="1"/>
</dbReference>
<reference evidence="1 2" key="1">
    <citation type="submission" date="2018-05" db="EMBL/GenBank/DDBJ databases">
        <authorList>
            <person name="Thind KAUR A."/>
        </authorList>
    </citation>
    <scope>NUCLEOTIDE SEQUENCE [LARGE SCALE GENOMIC DNA]</scope>
</reference>